<evidence type="ECO:0000256" key="1">
    <source>
        <dbReference type="SAM" id="MobiDB-lite"/>
    </source>
</evidence>
<feature type="region of interest" description="Disordered" evidence="1">
    <location>
        <begin position="115"/>
        <end position="140"/>
    </location>
</feature>
<reference evidence="2 3" key="1">
    <citation type="journal article" date="2019" name="Nat. Ecol. Evol.">
        <title>Megaphylogeny resolves global patterns of mushroom evolution.</title>
        <authorList>
            <person name="Varga T."/>
            <person name="Krizsan K."/>
            <person name="Foldi C."/>
            <person name="Dima B."/>
            <person name="Sanchez-Garcia M."/>
            <person name="Sanchez-Ramirez S."/>
            <person name="Szollosi G.J."/>
            <person name="Szarkandi J.G."/>
            <person name="Papp V."/>
            <person name="Albert L."/>
            <person name="Andreopoulos W."/>
            <person name="Angelini C."/>
            <person name="Antonin V."/>
            <person name="Barry K.W."/>
            <person name="Bougher N.L."/>
            <person name="Buchanan P."/>
            <person name="Buyck B."/>
            <person name="Bense V."/>
            <person name="Catcheside P."/>
            <person name="Chovatia M."/>
            <person name="Cooper J."/>
            <person name="Damon W."/>
            <person name="Desjardin D."/>
            <person name="Finy P."/>
            <person name="Geml J."/>
            <person name="Haridas S."/>
            <person name="Hughes K."/>
            <person name="Justo A."/>
            <person name="Karasinski D."/>
            <person name="Kautmanova I."/>
            <person name="Kiss B."/>
            <person name="Kocsube S."/>
            <person name="Kotiranta H."/>
            <person name="LaButti K.M."/>
            <person name="Lechner B.E."/>
            <person name="Liimatainen K."/>
            <person name="Lipzen A."/>
            <person name="Lukacs Z."/>
            <person name="Mihaltcheva S."/>
            <person name="Morgado L.N."/>
            <person name="Niskanen T."/>
            <person name="Noordeloos M.E."/>
            <person name="Ohm R.A."/>
            <person name="Ortiz-Santana B."/>
            <person name="Ovrebo C."/>
            <person name="Racz N."/>
            <person name="Riley R."/>
            <person name="Savchenko A."/>
            <person name="Shiryaev A."/>
            <person name="Soop K."/>
            <person name="Spirin V."/>
            <person name="Szebenyi C."/>
            <person name="Tomsovsky M."/>
            <person name="Tulloss R.E."/>
            <person name="Uehling J."/>
            <person name="Grigoriev I.V."/>
            <person name="Vagvolgyi C."/>
            <person name="Papp T."/>
            <person name="Martin F.M."/>
            <person name="Miettinen O."/>
            <person name="Hibbett D.S."/>
            <person name="Nagy L.G."/>
        </authorList>
    </citation>
    <scope>NUCLEOTIDE SEQUENCE [LARGE SCALE GENOMIC DNA]</scope>
    <source>
        <strain evidence="2 3">FP101781</strain>
    </source>
</reference>
<dbReference type="EMBL" id="QPFP01000025">
    <property type="protein sequence ID" value="TEB29905.1"/>
    <property type="molecule type" value="Genomic_DNA"/>
</dbReference>
<evidence type="ECO:0000313" key="2">
    <source>
        <dbReference type="EMBL" id="TEB29905.1"/>
    </source>
</evidence>
<dbReference type="AlphaFoldDB" id="A0A4Y7T6Y2"/>
<protein>
    <submittedName>
        <fullName evidence="2">Uncharacterized protein</fullName>
    </submittedName>
</protein>
<dbReference type="Proteomes" id="UP000298030">
    <property type="component" value="Unassembled WGS sequence"/>
</dbReference>
<proteinExistence type="predicted"/>
<evidence type="ECO:0000313" key="3">
    <source>
        <dbReference type="Proteomes" id="UP000298030"/>
    </source>
</evidence>
<keyword evidence="3" id="KW-1185">Reference proteome</keyword>
<feature type="compositionally biased region" description="Low complexity" evidence="1">
    <location>
        <begin position="121"/>
        <end position="134"/>
    </location>
</feature>
<gene>
    <name evidence="2" type="ORF">FA13DRAFT_1860914</name>
</gene>
<organism evidence="2 3">
    <name type="scientific">Coprinellus micaceus</name>
    <name type="common">Glistening ink-cap mushroom</name>
    <name type="synonym">Coprinus micaceus</name>
    <dbReference type="NCBI Taxonomy" id="71717"/>
    <lineage>
        <taxon>Eukaryota</taxon>
        <taxon>Fungi</taxon>
        <taxon>Dikarya</taxon>
        <taxon>Basidiomycota</taxon>
        <taxon>Agaricomycotina</taxon>
        <taxon>Agaricomycetes</taxon>
        <taxon>Agaricomycetidae</taxon>
        <taxon>Agaricales</taxon>
        <taxon>Agaricineae</taxon>
        <taxon>Psathyrellaceae</taxon>
        <taxon>Coprinellus</taxon>
    </lineage>
</organism>
<accession>A0A4Y7T6Y2</accession>
<name>A0A4Y7T6Y2_COPMI</name>
<feature type="region of interest" description="Disordered" evidence="1">
    <location>
        <begin position="56"/>
        <end position="90"/>
    </location>
</feature>
<sequence>MIWDEYLGTWPRLNGPYVAEFLQKDVYRYNICIRIHDLKMLDVSLRPRVGVSIKDHMDRLLPPPPPPPPPLSPRNPAPHSPGTSGPSKTLSLTRGAMKWLGSPVGLQASRTHLRLHKRATSSSAVEPAGSSSSGKKYERRFVSTLDPDRLRSEDLINLSGRVLPHVVLPYKEGPSGSSRDITRLWYHRLSKPVTRVPFPANTQGFLYFHQSPHSHPAAGEVRFRVVRPEDSSLPPREAFSRLTLDHRHNLWGVHLTVVLKKHPVIWRKLINDGIILPTRAAELESCVLKRIGQGRRWSRVLDSITDPFILGLGNPEPRMLVLHHGGIFQDVPGKALVRFEMANFPREPGASESIPKVVLRVLEITEPPKAEDAEIAS</sequence>
<comment type="caution">
    <text evidence="2">The sequence shown here is derived from an EMBL/GenBank/DDBJ whole genome shotgun (WGS) entry which is preliminary data.</text>
</comment>
<feature type="compositionally biased region" description="Pro residues" evidence="1">
    <location>
        <begin position="61"/>
        <end position="79"/>
    </location>
</feature>
<dbReference type="OrthoDB" id="2750929at2759"/>